<comment type="similarity">
    <text evidence="5">Belongs to the SAT4 family.</text>
</comment>
<feature type="region of interest" description="Disordered" evidence="6">
    <location>
        <begin position="253"/>
        <end position="405"/>
    </location>
</feature>
<comment type="subcellular location">
    <subcellularLocation>
        <location evidence="1">Membrane</location>
        <topology evidence="1">Multi-pass membrane protein</topology>
    </subcellularLocation>
</comment>
<reference evidence="9 10" key="1">
    <citation type="submission" date="2024-02" db="EMBL/GenBank/DDBJ databases">
        <title>De novo assembly and annotation of 12 fungi associated with fruit tree decline syndrome in Ontario, Canada.</title>
        <authorList>
            <person name="Sulman M."/>
            <person name="Ellouze W."/>
            <person name="Ilyukhin E."/>
        </authorList>
    </citation>
    <scope>NUCLEOTIDE SEQUENCE [LARGE SCALE GENOMIC DNA]</scope>
    <source>
        <strain evidence="9 10">M11/M66-122</strain>
    </source>
</reference>
<feature type="domain" description="Rhodopsin" evidence="8">
    <location>
        <begin position="7"/>
        <end position="199"/>
    </location>
</feature>
<sequence length="405" mass="44729">MSLSQPSEINALKYQALATATYVLNMWLTKLSIAIFLLRIALQKRYRRTIYVSMTIITIWSLALFFWDVFQCTPVKAQWDYTILQRDPNAICASADSVVMAAYALSVMNILSDWLYALLPIPMIWNVKMTTEAKVTVSMVLGLGIFASIATLVRLKFLADLMNTSDILHNGTDAMVWTLIEPGVAIIASSLATIRPLLRAMGIRGFQFSEHSTRPRKSNATHSNTYQSQDMRRSSCRGSADVTLAEIELAHTKGRATRPLSDPGALASRGLPPKFTARRMSRVEEGRDENGRTTPPPLWRKSAGDDDSGTSGDSESGKSLEAGYRRTEIRRNNGMSGVVENRNNGNNSTNNGSRPTTASRHLHPGPTWLETEQNSSRESSVDYSGMQPQHSPVLVGLGTPYSAPR</sequence>
<dbReference type="Proteomes" id="UP001320420">
    <property type="component" value="Unassembled WGS sequence"/>
</dbReference>
<dbReference type="EMBL" id="JAKJXP020000111">
    <property type="protein sequence ID" value="KAK7745157.1"/>
    <property type="molecule type" value="Genomic_DNA"/>
</dbReference>
<dbReference type="InterPro" id="IPR052337">
    <property type="entry name" value="SAT4-like"/>
</dbReference>
<dbReference type="GO" id="GO:0016020">
    <property type="term" value="C:membrane"/>
    <property type="evidence" value="ECO:0007669"/>
    <property type="project" value="UniProtKB-SubCell"/>
</dbReference>
<evidence type="ECO:0000256" key="2">
    <source>
        <dbReference type="ARBA" id="ARBA00022692"/>
    </source>
</evidence>
<organism evidence="9 10">
    <name type="scientific">Diatrype stigma</name>
    <dbReference type="NCBI Taxonomy" id="117547"/>
    <lineage>
        <taxon>Eukaryota</taxon>
        <taxon>Fungi</taxon>
        <taxon>Dikarya</taxon>
        <taxon>Ascomycota</taxon>
        <taxon>Pezizomycotina</taxon>
        <taxon>Sordariomycetes</taxon>
        <taxon>Xylariomycetidae</taxon>
        <taxon>Xylariales</taxon>
        <taxon>Diatrypaceae</taxon>
        <taxon>Diatrype</taxon>
    </lineage>
</organism>
<name>A0AAN9YJI7_9PEZI</name>
<feature type="compositionally biased region" description="Polar residues" evidence="6">
    <location>
        <begin position="220"/>
        <end position="229"/>
    </location>
</feature>
<dbReference type="Pfam" id="PF20684">
    <property type="entry name" value="Fung_rhodopsin"/>
    <property type="match status" value="1"/>
</dbReference>
<evidence type="ECO:0000256" key="5">
    <source>
        <dbReference type="ARBA" id="ARBA00038359"/>
    </source>
</evidence>
<gene>
    <name evidence="9" type="ORF">SLS62_009870</name>
</gene>
<evidence type="ECO:0000313" key="10">
    <source>
        <dbReference type="Proteomes" id="UP001320420"/>
    </source>
</evidence>
<feature type="transmembrane region" description="Helical" evidence="7">
    <location>
        <begin position="49"/>
        <end position="67"/>
    </location>
</feature>
<feature type="transmembrane region" description="Helical" evidence="7">
    <location>
        <begin position="137"/>
        <end position="155"/>
    </location>
</feature>
<keyword evidence="10" id="KW-1185">Reference proteome</keyword>
<feature type="compositionally biased region" description="Basic and acidic residues" evidence="6">
    <location>
        <begin position="315"/>
        <end position="331"/>
    </location>
</feature>
<evidence type="ECO:0000259" key="8">
    <source>
        <dbReference type="Pfam" id="PF20684"/>
    </source>
</evidence>
<dbReference type="InterPro" id="IPR049326">
    <property type="entry name" value="Rhodopsin_dom_fungi"/>
</dbReference>
<comment type="caution">
    <text evidence="9">The sequence shown here is derived from an EMBL/GenBank/DDBJ whole genome shotgun (WGS) entry which is preliminary data.</text>
</comment>
<proteinExistence type="inferred from homology"/>
<feature type="compositionally biased region" description="Basic and acidic residues" evidence="6">
    <location>
        <begin position="281"/>
        <end position="291"/>
    </location>
</feature>
<dbReference type="PANTHER" id="PTHR33048">
    <property type="entry name" value="PTH11-LIKE INTEGRAL MEMBRANE PROTEIN (AFU_ORTHOLOGUE AFUA_5G11245)"/>
    <property type="match status" value="1"/>
</dbReference>
<feature type="transmembrane region" description="Helical" evidence="7">
    <location>
        <begin position="175"/>
        <end position="194"/>
    </location>
</feature>
<evidence type="ECO:0000256" key="1">
    <source>
        <dbReference type="ARBA" id="ARBA00004141"/>
    </source>
</evidence>
<feature type="transmembrane region" description="Helical" evidence="7">
    <location>
        <begin position="20"/>
        <end position="42"/>
    </location>
</feature>
<feature type="compositionally biased region" description="Low complexity" evidence="6">
    <location>
        <begin position="341"/>
        <end position="354"/>
    </location>
</feature>
<evidence type="ECO:0000256" key="4">
    <source>
        <dbReference type="ARBA" id="ARBA00023136"/>
    </source>
</evidence>
<keyword evidence="2 7" id="KW-0812">Transmembrane</keyword>
<protein>
    <recommendedName>
        <fullName evidence="8">Rhodopsin domain-containing protein</fullName>
    </recommendedName>
</protein>
<feature type="region of interest" description="Disordered" evidence="6">
    <location>
        <begin position="210"/>
        <end position="237"/>
    </location>
</feature>
<accession>A0AAN9YJI7</accession>
<feature type="compositionally biased region" description="Polar residues" evidence="6">
    <location>
        <begin position="370"/>
        <end position="390"/>
    </location>
</feature>
<evidence type="ECO:0000256" key="7">
    <source>
        <dbReference type="SAM" id="Phobius"/>
    </source>
</evidence>
<feature type="transmembrane region" description="Helical" evidence="7">
    <location>
        <begin position="103"/>
        <end position="125"/>
    </location>
</feature>
<keyword evidence="4 7" id="KW-0472">Membrane</keyword>
<dbReference type="AlphaFoldDB" id="A0AAN9YJI7"/>
<keyword evidence="3 7" id="KW-1133">Transmembrane helix</keyword>
<evidence type="ECO:0000256" key="3">
    <source>
        <dbReference type="ARBA" id="ARBA00022989"/>
    </source>
</evidence>
<evidence type="ECO:0000313" key="9">
    <source>
        <dbReference type="EMBL" id="KAK7745157.1"/>
    </source>
</evidence>
<evidence type="ECO:0000256" key="6">
    <source>
        <dbReference type="SAM" id="MobiDB-lite"/>
    </source>
</evidence>
<dbReference type="PANTHER" id="PTHR33048:SF47">
    <property type="entry name" value="INTEGRAL MEMBRANE PROTEIN-RELATED"/>
    <property type="match status" value="1"/>
</dbReference>